<evidence type="ECO:0000256" key="3">
    <source>
        <dbReference type="ARBA" id="ARBA00023015"/>
    </source>
</evidence>
<evidence type="ECO:0000256" key="6">
    <source>
        <dbReference type="ARBA" id="ARBA00023242"/>
    </source>
</evidence>
<organism evidence="7 8">
    <name type="scientific">Periconia macrospinosa</name>
    <dbReference type="NCBI Taxonomy" id="97972"/>
    <lineage>
        <taxon>Eukaryota</taxon>
        <taxon>Fungi</taxon>
        <taxon>Dikarya</taxon>
        <taxon>Ascomycota</taxon>
        <taxon>Pezizomycotina</taxon>
        <taxon>Dothideomycetes</taxon>
        <taxon>Pleosporomycetidae</taxon>
        <taxon>Pleosporales</taxon>
        <taxon>Massarineae</taxon>
        <taxon>Periconiaceae</taxon>
        <taxon>Periconia</taxon>
    </lineage>
</organism>
<evidence type="ECO:0008006" key="9">
    <source>
        <dbReference type="Google" id="ProtNLM"/>
    </source>
</evidence>
<evidence type="ECO:0000256" key="4">
    <source>
        <dbReference type="ARBA" id="ARBA00023125"/>
    </source>
</evidence>
<keyword evidence="2" id="KW-0862">Zinc</keyword>
<keyword evidence="8" id="KW-1185">Reference proteome</keyword>
<evidence type="ECO:0000256" key="5">
    <source>
        <dbReference type="ARBA" id="ARBA00023163"/>
    </source>
</evidence>
<dbReference type="InterPro" id="IPR021858">
    <property type="entry name" value="Fun_TF"/>
</dbReference>
<dbReference type="STRING" id="97972.A0A2V1E7I0"/>
<dbReference type="EMBL" id="KZ805308">
    <property type="protein sequence ID" value="PVI06517.1"/>
    <property type="molecule type" value="Genomic_DNA"/>
</dbReference>
<proteinExistence type="predicted"/>
<dbReference type="PANTHER" id="PTHR36206:SF13">
    <property type="entry name" value="TRANSCRIPTIONAL REGULATORY PROTEIN MOC3"/>
    <property type="match status" value="1"/>
</dbReference>
<keyword evidence="5" id="KW-0804">Transcription</keyword>
<name>A0A2V1E7I0_9PLEO</name>
<accession>A0A2V1E7I0</accession>
<dbReference type="AlphaFoldDB" id="A0A2V1E7I0"/>
<reference evidence="7 8" key="1">
    <citation type="journal article" date="2018" name="Sci. Rep.">
        <title>Comparative genomics provides insights into the lifestyle and reveals functional heterogeneity of dark septate endophytic fungi.</title>
        <authorList>
            <person name="Knapp D.G."/>
            <person name="Nemeth J.B."/>
            <person name="Barry K."/>
            <person name="Hainaut M."/>
            <person name="Henrissat B."/>
            <person name="Johnson J."/>
            <person name="Kuo A."/>
            <person name="Lim J.H.P."/>
            <person name="Lipzen A."/>
            <person name="Nolan M."/>
            <person name="Ohm R.A."/>
            <person name="Tamas L."/>
            <person name="Grigoriev I.V."/>
            <person name="Spatafora J.W."/>
            <person name="Nagy L.G."/>
            <person name="Kovacs G.M."/>
        </authorList>
    </citation>
    <scope>NUCLEOTIDE SEQUENCE [LARGE SCALE GENOMIC DNA]</scope>
    <source>
        <strain evidence="7 8">DSE2036</strain>
    </source>
</reference>
<dbReference type="GO" id="GO:0046872">
    <property type="term" value="F:metal ion binding"/>
    <property type="evidence" value="ECO:0007669"/>
    <property type="project" value="UniProtKB-KW"/>
</dbReference>
<dbReference type="InterPro" id="IPR052360">
    <property type="entry name" value="Transcr_Regulatory_Proteins"/>
</dbReference>
<evidence type="ECO:0000256" key="2">
    <source>
        <dbReference type="ARBA" id="ARBA00022833"/>
    </source>
</evidence>
<keyword evidence="1" id="KW-0479">Metal-binding</keyword>
<keyword evidence="3" id="KW-0805">Transcription regulation</keyword>
<dbReference type="Proteomes" id="UP000244855">
    <property type="component" value="Unassembled WGS sequence"/>
</dbReference>
<keyword evidence="4" id="KW-0238">DNA-binding</keyword>
<dbReference type="GO" id="GO:0003677">
    <property type="term" value="F:DNA binding"/>
    <property type="evidence" value="ECO:0007669"/>
    <property type="project" value="UniProtKB-KW"/>
</dbReference>
<keyword evidence="6" id="KW-0539">Nucleus</keyword>
<dbReference type="OrthoDB" id="2593732at2759"/>
<gene>
    <name evidence="7" type="ORF">DM02DRAFT_623048</name>
</gene>
<evidence type="ECO:0000256" key="1">
    <source>
        <dbReference type="ARBA" id="ARBA00022723"/>
    </source>
</evidence>
<protein>
    <recommendedName>
        <fullName evidence="9">Zn(2)-C6 fungal-type domain-containing protein</fullName>
    </recommendedName>
</protein>
<evidence type="ECO:0000313" key="8">
    <source>
        <dbReference type="Proteomes" id="UP000244855"/>
    </source>
</evidence>
<evidence type="ECO:0000313" key="7">
    <source>
        <dbReference type="EMBL" id="PVI06517.1"/>
    </source>
</evidence>
<dbReference type="PANTHER" id="PTHR36206">
    <property type="entry name" value="ASPERCRYPTIN BIOSYNTHESIS CLUSTER-SPECIFIC TRANSCRIPTION REGULATOR ATNN-RELATED"/>
    <property type="match status" value="1"/>
</dbReference>
<sequence>MYHMQCDEKHPSCKKCTSTGRKCDGYALDNIKQTATVPSPIYGSATKQAFDTLYLNRLMSGGTASVELYDPQPLSDPPIIGRFFPPLFPVSAMSDYLPGRAFHYFIHRSAADLTGPLDCSIWQEHVLSVCMKSSALQSAIVALAGFHEKFTISTSQISDEQCWRQYSIAVKNTAHLIEAASRPRNEFKKSQTVITDELLVACVIFITIELLLGEFDTATRHIVSGFGLFQSYLLQSHINSAEFPACDHSKPTSCCSFGTLSPMSPLNPCVKSLLAVFSRMDMQLLSFLPRRYYARHLNEMSQDDHIRYEILQLAQPFPDEPTAKLYQMIRRILYWIHYFAMPHKYSGNHPQELYATQEELLQSLNYWKDQYQEGKEPEFHWLSTNTEPPITVAHILLTYHLTILKLSASLCPNESVYASPDSMRTICAILAYAFIILKRRNAELDPIYLPKTQTDHYFSLESSIVEALYYTSTKCRHSLLRKCALGLLKCAGREGVWDSTVMACVAEYLTNLEEGNTSAASVPPAKFSSDKKGRQEKEISGLPFCMAGKLANEMIRKVLLGEDVPDLFRDILMEEERLVNTVHFEIDKLTTKVEIECGWFDEAQAKWRYEKKMLEYKGYWDKAVSP</sequence>
<dbReference type="Pfam" id="PF11951">
    <property type="entry name" value="Fungal_trans_2"/>
    <property type="match status" value="1"/>
</dbReference>